<dbReference type="eggNOG" id="COG0834">
    <property type="taxonomic scope" value="Bacteria"/>
</dbReference>
<dbReference type="NCBIfam" id="TIGR02995">
    <property type="entry name" value="ectoine_ehuB"/>
    <property type="match status" value="1"/>
</dbReference>
<dbReference type="AlphaFoldDB" id="D4H1W7"/>
<feature type="chain" id="PRO_5003057939" evidence="2">
    <location>
        <begin position="29"/>
        <end position="284"/>
    </location>
</feature>
<dbReference type="SUPFAM" id="SSF53850">
    <property type="entry name" value="Periplasmic binding protein-like II"/>
    <property type="match status" value="1"/>
</dbReference>
<dbReference type="HOGENOM" id="CLU_019602_2_0_0"/>
<dbReference type="Gene3D" id="3.40.190.10">
    <property type="entry name" value="Periplasmic binding protein-like II"/>
    <property type="match status" value="2"/>
</dbReference>
<dbReference type="InParanoid" id="D4H1W7"/>
<dbReference type="PANTHER" id="PTHR35936">
    <property type="entry name" value="MEMBRANE-BOUND LYTIC MUREIN TRANSGLYCOSYLASE F"/>
    <property type="match status" value="1"/>
</dbReference>
<dbReference type="GO" id="GO:0033294">
    <property type="term" value="F:ectoine binding"/>
    <property type="evidence" value="ECO:0007669"/>
    <property type="project" value="InterPro"/>
</dbReference>
<keyword evidence="5" id="KW-1185">Reference proteome</keyword>
<sequence length="284" mass="30842" precursor="true">MIFRKLSKTAFVAVLTAAIFISAFSVDAGSLNDRIKKGDSIRIGFANEIPWAYPGENNKPLGFVNAYILGVLKTMGYTNIEPVVTEWGGLIPGLKANRFDIITGGMYILNSRCQNIAFSEPMGQVTDAFIVKKGNPEGIKDYKDIVKKGAVLATGAGYNTIEAAKKEGVPADKIMVVPGPTEILAAVKAGRAAAGGMTYFTALNLAEESNDAVEVTDPAALPDWTLNYVGIGFRKTDKDFLKKFNEAQKKYLGTPEMMESVKEYGYTKSQLPGNVKTEWVCNNR</sequence>
<dbReference type="STRING" id="522772.Dacet_0139"/>
<evidence type="ECO:0000313" key="5">
    <source>
        <dbReference type="Proteomes" id="UP000002012"/>
    </source>
</evidence>
<dbReference type="KEGG" id="dap:Dacet_0139"/>
<evidence type="ECO:0000256" key="2">
    <source>
        <dbReference type="SAM" id="SignalP"/>
    </source>
</evidence>
<dbReference type="OrthoDB" id="9768183at2"/>
<name>D4H1W7_DENA2</name>
<reference evidence="4 5" key="1">
    <citation type="journal article" date="2010" name="Stand. Genomic Sci.">
        <title>Complete genome sequence of Denitrovibrio acetiphilus type strain (N2460).</title>
        <authorList>
            <person name="Kiss H."/>
            <person name="Lang E."/>
            <person name="Lapidus A."/>
            <person name="Copeland A."/>
            <person name="Nolan M."/>
            <person name="Glavina Del Rio T."/>
            <person name="Chen F."/>
            <person name="Lucas S."/>
            <person name="Tice H."/>
            <person name="Cheng J.F."/>
            <person name="Han C."/>
            <person name="Goodwin L."/>
            <person name="Pitluck S."/>
            <person name="Liolios K."/>
            <person name="Pati A."/>
            <person name="Ivanova N."/>
            <person name="Mavromatis K."/>
            <person name="Chen A."/>
            <person name="Palaniappan K."/>
            <person name="Land M."/>
            <person name="Hauser L."/>
            <person name="Chang Y.J."/>
            <person name="Jeffries C.D."/>
            <person name="Detter J.C."/>
            <person name="Brettin T."/>
            <person name="Spring S."/>
            <person name="Rohde M."/>
            <person name="Goker M."/>
            <person name="Woyke T."/>
            <person name="Bristow J."/>
            <person name="Eisen J.A."/>
            <person name="Markowitz V."/>
            <person name="Hugenholtz P."/>
            <person name="Kyrpides N.C."/>
            <person name="Klenk H.P."/>
        </authorList>
    </citation>
    <scope>NUCLEOTIDE SEQUENCE [LARGE SCALE GENOMIC DNA]</scope>
    <source>
        <strain evidence="5">DSM 12809 / NBRC 114555 / N2460</strain>
    </source>
</reference>
<proteinExistence type="predicted"/>
<evidence type="ECO:0000256" key="1">
    <source>
        <dbReference type="ARBA" id="ARBA00022729"/>
    </source>
</evidence>
<dbReference type="EMBL" id="CP001968">
    <property type="protein sequence ID" value="ADD66944.1"/>
    <property type="molecule type" value="Genomic_DNA"/>
</dbReference>
<dbReference type="Proteomes" id="UP000002012">
    <property type="component" value="Chromosome"/>
</dbReference>
<dbReference type="RefSeq" id="WP_013009492.1">
    <property type="nucleotide sequence ID" value="NC_013943.1"/>
</dbReference>
<dbReference type="PaxDb" id="522772-Dacet_0139"/>
<evidence type="ECO:0000259" key="3">
    <source>
        <dbReference type="SMART" id="SM00062"/>
    </source>
</evidence>
<accession>D4H1W7</accession>
<gene>
    <name evidence="4" type="ordered locus">Dacet_0139</name>
</gene>
<dbReference type="SMART" id="SM00062">
    <property type="entry name" value="PBPb"/>
    <property type="match status" value="1"/>
</dbReference>
<evidence type="ECO:0000313" key="4">
    <source>
        <dbReference type="EMBL" id="ADD66944.1"/>
    </source>
</evidence>
<protein>
    <submittedName>
        <fullName evidence="4">Ectoine/hydroxyectoine ABC transporter solute-binding protein</fullName>
    </submittedName>
</protein>
<dbReference type="Pfam" id="PF00497">
    <property type="entry name" value="SBP_bac_3"/>
    <property type="match status" value="1"/>
</dbReference>
<dbReference type="GO" id="GO:0051470">
    <property type="term" value="P:ectoine transmembrane transport"/>
    <property type="evidence" value="ECO:0007669"/>
    <property type="project" value="InterPro"/>
</dbReference>
<dbReference type="PANTHER" id="PTHR35936:SF17">
    <property type="entry name" value="ARGININE-BINDING EXTRACELLULAR PROTEIN ARTP"/>
    <property type="match status" value="1"/>
</dbReference>
<dbReference type="InterPro" id="IPR014337">
    <property type="entry name" value="Ectoine_EhuB"/>
</dbReference>
<dbReference type="InterPro" id="IPR001638">
    <property type="entry name" value="Solute-binding_3/MltF_N"/>
</dbReference>
<keyword evidence="1 2" id="KW-0732">Signal</keyword>
<feature type="signal peptide" evidence="2">
    <location>
        <begin position="1"/>
        <end position="28"/>
    </location>
</feature>
<organism evidence="4 5">
    <name type="scientific">Denitrovibrio acetiphilus (strain DSM 12809 / NBRC 114555 / N2460)</name>
    <dbReference type="NCBI Taxonomy" id="522772"/>
    <lineage>
        <taxon>Bacteria</taxon>
        <taxon>Pseudomonadati</taxon>
        <taxon>Deferribacterota</taxon>
        <taxon>Deferribacteres</taxon>
        <taxon>Deferribacterales</taxon>
        <taxon>Geovibrionaceae</taxon>
        <taxon>Denitrovibrio</taxon>
    </lineage>
</organism>
<feature type="domain" description="Solute-binding protein family 3/N-terminal" evidence="3">
    <location>
        <begin position="40"/>
        <end position="255"/>
    </location>
</feature>